<keyword evidence="3" id="KW-1185">Reference proteome</keyword>
<keyword evidence="1" id="KW-0472">Membrane</keyword>
<dbReference type="Proteomes" id="UP000318741">
    <property type="component" value="Chromosome"/>
</dbReference>
<dbReference type="InterPro" id="IPR007404">
    <property type="entry name" value="YdjM-like"/>
</dbReference>
<dbReference type="KEGG" id="acaf:CA12_37100"/>
<dbReference type="RefSeq" id="WP_145360450.1">
    <property type="nucleotide sequence ID" value="NZ_CP036265.1"/>
</dbReference>
<dbReference type="EMBL" id="CP036265">
    <property type="protein sequence ID" value="QDT17582.1"/>
    <property type="molecule type" value="Genomic_DNA"/>
</dbReference>
<accession>A0A517PDX9</accession>
<evidence type="ECO:0008006" key="4">
    <source>
        <dbReference type="Google" id="ProtNLM"/>
    </source>
</evidence>
<feature type="transmembrane region" description="Helical" evidence="1">
    <location>
        <begin position="208"/>
        <end position="227"/>
    </location>
</feature>
<keyword evidence="1" id="KW-0812">Transmembrane</keyword>
<name>A0A517PDX9_9PLAN</name>
<reference evidence="2 3" key="1">
    <citation type="submission" date="2019-02" db="EMBL/GenBank/DDBJ databases">
        <title>Deep-cultivation of Planctomycetes and their phenomic and genomic characterization uncovers novel biology.</title>
        <authorList>
            <person name="Wiegand S."/>
            <person name="Jogler M."/>
            <person name="Boedeker C."/>
            <person name="Pinto D."/>
            <person name="Vollmers J."/>
            <person name="Rivas-Marin E."/>
            <person name="Kohn T."/>
            <person name="Peeters S.H."/>
            <person name="Heuer A."/>
            <person name="Rast P."/>
            <person name="Oberbeckmann S."/>
            <person name="Bunk B."/>
            <person name="Jeske O."/>
            <person name="Meyerdierks A."/>
            <person name="Storesund J.E."/>
            <person name="Kallscheuer N."/>
            <person name="Luecker S."/>
            <person name="Lage O.M."/>
            <person name="Pohl T."/>
            <person name="Merkel B.J."/>
            <person name="Hornburger P."/>
            <person name="Mueller R.-W."/>
            <person name="Bruemmer F."/>
            <person name="Labrenz M."/>
            <person name="Spormann A.M."/>
            <person name="Op den Camp H."/>
            <person name="Overmann J."/>
            <person name="Amann R."/>
            <person name="Jetten M.S.M."/>
            <person name="Mascher T."/>
            <person name="Medema M.H."/>
            <person name="Devos D.P."/>
            <person name="Kaster A.-K."/>
            <person name="Ovreas L."/>
            <person name="Rohde M."/>
            <person name="Galperin M.Y."/>
            <person name="Jogler C."/>
        </authorList>
    </citation>
    <scope>NUCLEOTIDE SEQUENCE [LARGE SCALE GENOMIC DNA]</scope>
    <source>
        <strain evidence="2 3">CA12</strain>
    </source>
</reference>
<keyword evidence="1" id="KW-1133">Transmembrane helix</keyword>
<dbReference type="Pfam" id="PF04307">
    <property type="entry name" value="YdjM"/>
    <property type="match status" value="1"/>
</dbReference>
<gene>
    <name evidence="2" type="ORF">CA12_37100</name>
</gene>
<feature type="transmembrane region" description="Helical" evidence="1">
    <location>
        <begin position="69"/>
        <end position="90"/>
    </location>
</feature>
<proteinExistence type="predicted"/>
<sequence>MDLFTHLLTGWLLVRGLPDRWRGGDGRLRAVGLWLPTAAILAALLPDVVEVAVGPAPSGDLVRWLWTERGWSHGLCGAAASAGALWIALLPTARGDRGAGHWAAGWSPQRAAAVAFGGVSLHLVWDALTPLGLRPLYPFSSSLWVRSDLVLPGDPWGHLILLSGVGLTLWREELGQWGAWTILAAVSIWRVAVGAVGGLLIGPPPQSVPVPLLAAGVWSVGIIHVLVLRRWRRWPRAPLVAVGLLSGLLAASAAFNVAAGEFACAELRAELERGRAGSPPAQVEPASNPPGSDALPPWNLDVQWLATRPAGLLPWERVTAVSYEIPPGDLPPSGGRFVVLSEIRLQRRRPGWTLDRELRNRGGWYAGDRLIVRAGLSDDGRIRALRGWCRFPHTAPYLWEERMPLDDGPFLEPHPVRRRPIFRLAVPPEPAAELRAEWQALESQ</sequence>
<dbReference type="AlphaFoldDB" id="A0A517PDX9"/>
<protein>
    <recommendedName>
        <fullName evidence="4">Inner membrane protein</fullName>
    </recommendedName>
</protein>
<evidence type="ECO:0000256" key="1">
    <source>
        <dbReference type="SAM" id="Phobius"/>
    </source>
</evidence>
<evidence type="ECO:0000313" key="3">
    <source>
        <dbReference type="Proteomes" id="UP000318741"/>
    </source>
</evidence>
<organism evidence="2 3">
    <name type="scientific">Alienimonas californiensis</name>
    <dbReference type="NCBI Taxonomy" id="2527989"/>
    <lineage>
        <taxon>Bacteria</taxon>
        <taxon>Pseudomonadati</taxon>
        <taxon>Planctomycetota</taxon>
        <taxon>Planctomycetia</taxon>
        <taxon>Planctomycetales</taxon>
        <taxon>Planctomycetaceae</taxon>
        <taxon>Alienimonas</taxon>
    </lineage>
</organism>
<feature type="transmembrane region" description="Helical" evidence="1">
    <location>
        <begin position="239"/>
        <end position="259"/>
    </location>
</feature>
<feature type="transmembrane region" description="Helical" evidence="1">
    <location>
        <begin position="177"/>
        <end position="202"/>
    </location>
</feature>
<evidence type="ECO:0000313" key="2">
    <source>
        <dbReference type="EMBL" id="QDT17582.1"/>
    </source>
</evidence>
<feature type="transmembrane region" description="Helical" evidence="1">
    <location>
        <begin position="153"/>
        <end position="170"/>
    </location>
</feature>
<feature type="transmembrane region" description="Helical" evidence="1">
    <location>
        <begin position="111"/>
        <end position="133"/>
    </location>
</feature>
<feature type="transmembrane region" description="Helical" evidence="1">
    <location>
        <begin position="30"/>
        <end position="49"/>
    </location>
</feature>